<accession>A0ABV6RG04</accession>
<gene>
    <name evidence="8" type="primary">phnC</name>
    <name evidence="8" type="ORF">ACFFF6_15135</name>
</gene>
<dbReference type="RefSeq" id="WP_376982207.1">
    <property type="nucleotide sequence ID" value="NZ_JBHLSV010000021.1"/>
</dbReference>
<dbReference type="InterPro" id="IPR027417">
    <property type="entry name" value="P-loop_NTPase"/>
</dbReference>
<keyword evidence="6" id="KW-0472">Membrane</keyword>
<dbReference type="PANTHER" id="PTHR43166">
    <property type="entry name" value="AMINO ACID IMPORT ATP-BINDING PROTEIN"/>
    <property type="match status" value="1"/>
</dbReference>
<dbReference type="SMART" id="SM00382">
    <property type="entry name" value="AAA"/>
    <property type="match status" value="1"/>
</dbReference>
<dbReference type="InterPro" id="IPR003593">
    <property type="entry name" value="AAA+_ATPase"/>
</dbReference>
<dbReference type="InterPro" id="IPR012693">
    <property type="entry name" value="ABC_transpr_PhnC"/>
</dbReference>
<dbReference type="InterPro" id="IPR050086">
    <property type="entry name" value="MetN_ABC_transporter-like"/>
</dbReference>
<evidence type="ECO:0000256" key="2">
    <source>
        <dbReference type="ARBA" id="ARBA00022475"/>
    </source>
</evidence>
<evidence type="ECO:0000313" key="8">
    <source>
        <dbReference type="EMBL" id="MFC0675297.1"/>
    </source>
</evidence>
<evidence type="ECO:0000256" key="1">
    <source>
        <dbReference type="ARBA" id="ARBA00022448"/>
    </source>
</evidence>
<keyword evidence="3" id="KW-0547">Nucleotide-binding</keyword>
<keyword evidence="5" id="KW-1278">Translocase</keyword>
<comment type="caution">
    <text evidence="8">The sequence shown here is derived from an EMBL/GenBank/DDBJ whole genome shotgun (WGS) entry which is preliminary data.</text>
</comment>
<sequence>MSIPDAPAVRLRGVTKDFGDGIRGLDEVDLDLAAGSVTVLLGLSGSGKSTLLRHLNGLHPPTSGTVEVLGQDLGSLAPGALREARESIGMIFQSFGLVGPMSVLENVCTGRLGSLRGPRMGLFMYPRAVRREALEHLDRVGLADRAHQRADTLSGGQQQRVAIARSLMQHPRLLLADEPVAALDPVSSAQIIALLMRLREEDGLTIVAALHQVELAISTADRIVGLRAGRVVLDRETSTMTAQDAARIYDSVATPTTGELEELTDMHPAQVRA</sequence>
<dbReference type="PANTHER" id="PTHR43166:SF6">
    <property type="entry name" value="PHOSPHONATES IMPORT ATP-BINDING PROTEIN PHNC"/>
    <property type="match status" value="1"/>
</dbReference>
<name>A0ABV6RG04_9MICO</name>
<evidence type="ECO:0000313" key="9">
    <source>
        <dbReference type="Proteomes" id="UP001589793"/>
    </source>
</evidence>
<evidence type="ECO:0000256" key="4">
    <source>
        <dbReference type="ARBA" id="ARBA00022840"/>
    </source>
</evidence>
<dbReference type="PROSITE" id="PS50893">
    <property type="entry name" value="ABC_TRANSPORTER_2"/>
    <property type="match status" value="1"/>
</dbReference>
<dbReference type="NCBIfam" id="TIGR02315">
    <property type="entry name" value="ABC_phnC"/>
    <property type="match status" value="1"/>
</dbReference>
<dbReference type="Gene3D" id="3.40.50.300">
    <property type="entry name" value="P-loop containing nucleotide triphosphate hydrolases"/>
    <property type="match status" value="1"/>
</dbReference>
<dbReference type="SUPFAM" id="SSF52540">
    <property type="entry name" value="P-loop containing nucleoside triphosphate hydrolases"/>
    <property type="match status" value="1"/>
</dbReference>
<evidence type="ECO:0000259" key="7">
    <source>
        <dbReference type="PROSITE" id="PS50893"/>
    </source>
</evidence>
<dbReference type="PROSITE" id="PS00211">
    <property type="entry name" value="ABC_TRANSPORTER_1"/>
    <property type="match status" value="1"/>
</dbReference>
<dbReference type="GO" id="GO:0005524">
    <property type="term" value="F:ATP binding"/>
    <property type="evidence" value="ECO:0007669"/>
    <property type="project" value="UniProtKB-KW"/>
</dbReference>
<organism evidence="8 9">
    <name type="scientific">Brachybacterium hainanense</name>
    <dbReference type="NCBI Taxonomy" id="1541174"/>
    <lineage>
        <taxon>Bacteria</taxon>
        <taxon>Bacillati</taxon>
        <taxon>Actinomycetota</taxon>
        <taxon>Actinomycetes</taxon>
        <taxon>Micrococcales</taxon>
        <taxon>Dermabacteraceae</taxon>
        <taxon>Brachybacterium</taxon>
    </lineage>
</organism>
<keyword evidence="2" id="KW-1003">Cell membrane</keyword>
<dbReference type="CDD" id="cd03256">
    <property type="entry name" value="ABC_PhnC_transporter"/>
    <property type="match status" value="1"/>
</dbReference>
<keyword evidence="4 8" id="KW-0067">ATP-binding</keyword>
<dbReference type="Pfam" id="PF00005">
    <property type="entry name" value="ABC_tran"/>
    <property type="match status" value="1"/>
</dbReference>
<evidence type="ECO:0000256" key="3">
    <source>
        <dbReference type="ARBA" id="ARBA00022741"/>
    </source>
</evidence>
<keyword evidence="9" id="KW-1185">Reference proteome</keyword>
<reference evidence="8 9" key="1">
    <citation type="submission" date="2024-09" db="EMBL/GenBank/DDBJ databases">
        <authorList>
            <person name="Sun Q."/>
            <person name="Mori K."/>
        </authorList>
    </citation>
    <scope>NUCLEOTIDE SEQUENCE [LARGE SCALE GENOMIC DNA]</scope>
    <source>
        <strain evidence="8 9">CICC 10874</strain>
    </source>
</reference>
<feature type="domain" description="ABC transporter" evidence="7">
    <location>
        <begin position="9"/>
        <end position="253"/>
    </location>
</feature>
<dbReference type="InterPro" id="IPR017871">
    <property type="entry name" value="ABC_transporter-like_CS"/>
</dbReference>
<dbReference type="Proteomes" id="UP001589793">
    <property type="component" value="Unassembled WGS sequence"/>
</dbReference>
<keyword evidence="1" id="KW-0813">Transport</keyword>
<evidence type="ECO:0000256" key="5">
    <source>
        <dbReference type="ARBA" id="ARBA00022967"/>
    </source>
</evidence>
<proteinExistence type="predicted"/>
<protein>
    <submittedName>
        <fullName evidence="8">Phosphonate ABC transporter ATP-binding protein</fullName>
    </submittedName>
</protein>
<dbReference type="EMBL" id="JBHLSV010000021">
    <property type="protein sequence ID" value="MFC0675297.1"/>
    <property type="molecule type" value="Genomic_DNA"/>
</dbReference>
<evidence type="ECO:0000256" key="6">
    <source>
        <dbReference type="ARBA" id="ARBA00023136"/>
    </source>
</evidence>
<dbReference type="InterPro" id="IPR003439">
    <property type="entry name" value="ABC_transporter-like_ATP-bd"/>
</dbReference>